<organism evidence="6 7">
    <name type="scientific">Octadecabacter temperatus</name>
    <dbReference type="NCBI Taxonomy" id="1458307"/>
    <lineage>
        <taxon>Bacteria</taxon>
        <taxon>Pseudomonadati</taxon>
        <taxon>Pseudomonadota</taxon>
        <taxon>Alphaproteobacteria</taxon>
        <taxon>Rhodobacterales</taxon>
        <taxon>Roseobacteraceae</taxon>
        <taxon>Octadecabacter</taxon>
    </lineage>
</organism>
<dbReference type="InterPro" id="IPR007452">
    <property type="entry name" value="TamB_C"/>
</dbReference>
<evidence type="ECO:0000313" key="6">
    <source>
        <dbReference type="EMBL" id="AKS46928.1"/>
    </source>
</evidence>
<gene>
    <name evidence="6" type="primary">tamB</name>
    <name evidence="6" type="ORF">OSB_23920</name>
</gene>
<dbReference type="PROSITE" id="PS51257">
    <property type="entry name" value="PROKAR_LIPOPROTEIN"/>
    <property type="match status" value="1"/>
</dbReference>
<dbReference type="GO" id="GO:0009306">
    <property type="term" value="P:protein secretion"/>
    <property type="evidence" value="ECO:0007669"/>
    <property type="project" value="InterPro"/>
</dbReference>
<evidence type="ECO:0000256" key="2">
    <source>
        <dbReference type="ARBA" id="ARBA00022692"/>
    </source>
</evidence>
<keyword evidence="3" id="KW-1133">Transmembrane helix</keyword>
<evidence type="ECO:0000259" key="5">
    <source>
        <dbReference type="Pfam" id="PF04357"/>
    </source>
</evidence>
<dbReference type="EMBL" id="CP012160">
    <property type="protein sequence ID" value="AKS46928.1"/>
    <property type="molecule type" value="Genomic_DNA"/>
</dbReference>
<proteinExistence type="predicted"/>
<dbReference type="PANTHER" id="PTHR36985">
    <property type="entry name" value="TRANSLOCATION AND ASSEMBLY MODULE SUBUNIT TAMB"/>
    <property type="match status" value="1"/>
</dbReference>
<dbReference type="STRING" id="1458307.OSB_23920"/>
<keyword evidence="2" id="KW-0812">Transmembrane</keyword>
<keyword evidence="4" id="KW-0472">Membrane</keyword>
<dbReference type="KEGG" id="otm:OSB_23920"/>
<dbReference type="GO" id="GO:0005886">
    <property type="term" value="C:plasma membrane"/>
    <property type="evidence" value="ECO:0007669"/>
    <property type="project" value="InterPro"/>
</dbReference>
<dbReference type="GO" id="GO:0097347">
    <property type="term" value="C:TAM protein secretion complex"/>
    <property type="evidence" value="ECO:0007669"/>
    <property type="project" value="TreeGrafter"/>
</dbReference>
<feature type="domain" description="Translocation and assembly module TamB C-terminal" evidence="5">
    <location>
        <begin position="902"/>
        <end position="1252"/>
    </location>
</feature>
<evidence type="ECO:0000256" key="1">
    <source>
        <dbReference type="ARBA" id="ARBA00004167"/>
    </source>
</evidence>
<reference evidence="6 7" key="1">
    <citation type="journal article" date="2015" name="Genome Announc.">
        <title>Closed Genome Sequence of Octadecabacter temperatus SB1, the First Mesophilic Species of the Genus Octadecabacter.</title>
        <authorList>
            <person name="Voget S."/>
            <person name="Billerbeck S."/>
            <person name="Simon M."/>
            <person name="Daniel R."/>
        </authorList>
    </citation>
    <scope>NUCLEOTIDE SEQUENCE [LARGE SCALE GENOMIC DNA]</scope>
    <source>
        <strain evidence="6 7">SB1</strain>
    </source>
</reference>
<evidence type="ECO:0000313" key="7">
    <source>
        <dbReference type="Proteomes" id="UP000067444"/>
    </source>
</evidence>
<accession>A0A0K0Y7I1</accession>
<keyword evidence="7" id="KW-1185">Reference proteome</keyword>
<comment type="subcellular location">
    <subcellularLocation>
        <location evidence="1">Membrane</location>
        <topology evidence="1">Single-pass membrane protein</topology>
    </subcellularLocation>
</comment>
<dbReference type="Pfam" id="PF04357">
    <property type="entry name" value="TamB"/>
    <property type="match status" value="1"/>
</dbReference>
<dbReference type="AlphaFoldDB" id="A0A0K0Y7I1"/>
<dbReference type="PATRIC" id="fig|1458307.3.peg.2411"/>
<name>A0A0K0Y7I1_9RHOB</name>
<evidence type="ECO:0000256" key="3">
    <source>
        <dbReference type="ARBA" id="ARBA00022989"/>
    </source>
</evidence>
<protein>
    <submittedName>
        <fullName evidence="6">Translocation and assembly module TamB</fullName>
    </submittedName>
</protein>
<dbReference type="PANTHER" id="PTHR36985:SF1">
    <property type="entry name" value="TRANSLOCATION AND ASSEMBLY MODULE SUBUNIT TAMB"/>
    <property type="match status" value="1"/>
</dbReference>
<dbReference type="Proteomes" id="UP000067444">
    <property type="component" value="Chromosome"/>
</dbReference>
<evidence type="ECO:0000256" key="4">
    <source>
        <dbReference type="ARBA" id="ARBA00023136"/>
    </source>
</evidence>
<dbReference type="RefSeq" id="WP_049835191.1">
    <property type="nucleotide sequence ID" value="NZ_CP012160.1"/>
</dbReference>
<dbReference type="OrthoDB" id="7784409at2"/>
<sequence length="1252" mass="129988">MRIVLGLVLVVWAGCAYSQTTEEDRDYITGLIEDTISNDDMIVRLDNFEGALSSEATADAITIADPDGIWLRLDGLTIAWNRSALLSGRVEVETLSAERIELIRVPASNDSTTDLSDAQATPFSLPELPVSIDLGTVSADEIVLPEALLGEPITAQFEGSLELGNGAGNADFTLERTDGKTGNISVDASFENTTRQLTLNLLAHEGQNGIAARLLSLPDRPAVRLEIVGDAPLENFTGDIALATDGVDRVTGTVALSRPTDSADQDFNIALNGDLRPMLADQYDPFFGPETSLRVQGAAPSEGGVHLSNLIVSADQIVLRGSASIDAQGWPQTIDLRGRLGSGDTTRVLLPIAGDPIEVSGMSLNVQYDEADGDAWTGAFDITSLTRTGVSVDALALSGGGVISPSIDGSRGRFSADLNYAARGLALDDAALSEAIGTDIEGTLDVGRLSDGPFVVRELTLDGAGIQAFGLAYINGPDDRFQTRAELSVTADDFSRFAALIDVDLSGSGAVELSGTSQPFDGIFDIDIAAQTNDLAVGMPQVDPLLAGEGTLAFQVARDTEGTRLSDIHIRNEAVEASGEAEITAQSATANFVAQIADLNIVTPELSGPATLRADLQTDAEGVIALDANLAAPRVNASATGTASPLDGGYVLQTDATLSVDNLSAYGNIIGQRIGGGLSLEMDGDYTTTTGVLNADVAARTQDLRVGPTTLDPVLAGLGRVSANVSLSEARRLRVDALDVVFPNLTANGAVATSGSDTTASLSVRLRDIALLVSDFSGPLVAEISANQDAAGWNVTGDATGPVGTSARTTGRVSNDGQLDLNVTGSAPLALANVYIDPRQINGLARFDLTVNGPAALSSVRGPVTISDTRLAAPNLRQAIEDLNGTIQLAGGTARLDLSAVHPDGGTLALSGPVDLEPPYQAALNAQLNDIVLRDPTLYRTTATGQVTVNGPLTGGAEIAGTIDIGATEVQVPSTGVSALGSLPEVTHLGPRLDVQQTLARAGVGTATTSEQETASGPDFPINLLIRAPSRIFVRGRGLDAELGGELRLTGSLNNLVPIGRLDLVRGRLSILGQRFDLDEGYAQLQGDFSPYLRLVATTEAATGTVVSIIVEGPADDINVTFESTPELPQDEVLSQLLFGRDLSSISPLQAVQLASAVATLAGTGGTNGGIVGNLRDGLDLDDLDFVTNDDGTAAVRAGKYISDNVYTDVTVGSNGTSEININIDIDQNFTARGSVASDGETSVGIFFERDY</sequence>